<dbReference type="EC" id="4.1.3.38" evidence="8 12"/>
<dbReference type="InterPro" id="IPR050571">
    <property type="entry name" value="Class-IV_PLP-Dep_Aminotrnsfr"/>
</dbReference>
<dbReference type="GO" id="GO:0046656">
    <property type="term" value="P:folic acid biosynthetic process"/>
    <property type="evidence" value="ECO:0007669"/>
    <property type="project" value="UniProtKB-KW"/>
</dbReference>
<dbReference type="Pfam" id="PF01063">
    <property type="entry name" value="Aminotran_4"/>
    <property type="match status" value="1"/>
</dbReference>
<evidence type="ECO:0000313" key="13">
    <source>
        <dbReference type="EMBL" id="ODB97985.1"/>
    </source>
</evidence>
<dbReference type="GO" id="GO:0005829">
    <property type="term" value="C:cytosol"/>
    <property type="evidence" value="ECO:0007669"/>
    <property type="project" value="TreeGrafter"/>
</dbReference>
<evidence type="ECO:0000256" key="5">
    <source>
        <dbReference type="ARBA" id="ARBA00022909"/>
    </source>
</evidence>
<accession>A0A1E2UTY0</accession>
<comment type="subunit">
    <text evidence="3">Homodimer.</text>
</comment>
<comment type="function">
    <text evidence="10">Involved in the biosynthesis of p-aminobenzoate (PABA), a precursor of tetrahydrofolate. Converts 4-amino-4-deoxychorismate into 4-aminobenzoate (PABA) and pyruvate.</text>
</comment>
<protein>
    <recommendedName>
        <fullName evidence="11 12">Aminodeoxychorismate lyase</fullName>
        <ecNumber evidence="8 12">4.1.3.38</ecNumber>
    </recommendedName>
</protein>
<keyword evidence="5" id="KW-0289">Folate biosynthesis</keyword>
<evidence type="ECO:0000256" key="6">
    <source>
        <dbReference type="ARBA" id="ARBA00023239"/>
    </source>
</evidence>
<evidence type="ECO:0000256" key="8">
    <source>
        <dbReference type="ARBA" id="ARBA00035676"/>
    </source>
</evidence>
<dbReference type="GO" id="GO:0008153">
    <property type="term" value="P:4-aminobenzoate biosynthetic process"/>
    <property type="evidence" value="ECO:0007669"/>
    <property type="project" value="UniProtKB-UniRule"/>
</dbReference>
<evidence type="ECO:0000256" key="7">
    <source>
        <dbReference type="ARBA" id="ARBA00035633"/>
    </source>
</evidence>
<evidence type="ECO:0000256" key="10">
    <source>
        <dbReference type="ARBA" id="ARBA00054027"/>
    </source>
</evidence>
<evidence type="ECO:0000256" key="12">
    <source>
        <dbReference type="NCBIfam" id="TIGR03461"/>
    </source>
</evidence>
<evidence type="ECO:0000256" key="3">
    <source>
        <dbReference type="ARBA" id="ARBA00011738"/>
    </source>
</evidence>
<dbReference type="GO" id="GO:0030170">
    <property type="term" value="F:pyridoxal phosphate binding"/>
    <property type="evidence" value="ECO:0007669"/>
    <property type="project" value="InterPro"/>
</dbReference>
<dbReference type="SUPFAM" id="SSF56752">
    <property type="entry name" value="D-aminoacid aminotransferase-like PLP-dependent enzymes"/>
    <property type="match status" value="1"/>
</dbReference>
<evidence type="ECO:0000313" key="14">
    <source>
        <dbReference type="Proteomes" id="UP000094849"/>
    </source>
</evidence>
<comment type="caution">
    <text evidence="13">The sequence shown here is derived from an EMBL/GenBank/DDBJ whole genome shotgun (WGS) entry which is preliminary data.</text>
</comment>
<dbReference type="FunFam" id="3.20.10.10:FF:000002">
    <property type="entry name" value="D-alanine aminotransferase"/>
    <property type="match status" value="1"/>
</dbReference>
<dbReference type="GO" id="GO:0008696">
    <property type="term" value="F:4-amino-4-deoxychorismate lyase activity"/>
    <property type="evidence" value="ECO:0007669"/>
    <property type="project" value="UniProtKB-UniRule"/>
</dbReference>
<dbReference type="InterPro" id="IPR043132">
    <property type="entry name" value="BCAT-like_C"/>
</dbReference>
<dbReference type="Gene3D" id="3.30.470.10">
    <property type="match status" value="1"/>
</dbReference>
<comment type="similarity">
    <text evidence="2">Belongs to the class-IV pyridoxal-phosphate-dependent aminotransferase family.</text>
</comment>
<dbReference type="AlphaFoldDB" id="A0A1E2UTY0"/>
<proteinExistence type="inferred from homology"/>
<dbReference type="Gene3D" id="3.20.10.10">
    <property type="entry name" value="D-amino Acid Aminotransferase, subunit A, domain 2"/>
    <property type="match status" value="1"/>
</dbReference>
<evidence type="ECO:0000256" key="1">
    <source>
        <dbReference type="ARBA" id="ARBA00001933"/>
    </source>
</evidence>
<evidence type="ECO:0000256" key="2">
    <source>
        <dbReference type="ARBA" id="ARBA00009320"/>
    </source>
</evidence>
<comment type="catalytic activity">
    <reaction evidence="9">
        <text>4-amino-4-deoxychorismate = 4-aminobenzoate + pyruvate + H(+)</text>
        <dbReference type="Rhea" id="RHEA:16201"/>
        <dbReference type="ChEBI" id="CHEBI:15361"/>
        <dbReference type="ChEBI" id="CHEBI:15378"/>
        <dbReference type="ChEBI" id="CHEBI:17836"/>
        <dbReference type="ChEBI" id="CHEBI:58406"/>
        <dbReference type="EC" id="4.1.3.38"/>
    </reaction>
</comment>
<evidence type="ECO:0000256" key="9">
    <source>
        <dbReference type="ARBA" id="ARBA00049529"/>
    </source>
</evidence>
<dbReference type="PANTHER" id="PTHR42743">
    <property type="entry name" value="AMINO-ACID AMINOTRANSFERASE"/>
    <property type="match status" value="1"/>
</dbReference>
<gene>
    <name evidence="13" type="ORF">A3196_15200</name>
</gene>
<comment type="cofactor">
    <cofactor evidence="1">
        <name>pyridoxal 5'-phosphate</name>
        <dbReference type="ChEBI" id="CHEBI:597326"/>
    </cofactor>
</comment>
<keyword evidence="6 13" id="KW-0456">Lyase</keyword>
<dbReference type="InterPro" id="IPR001544">
    <property type="entry name" value="Aminotrans_IV"/>
</dbReference>
<dbReference type="STRING" id="1818881.A3196_15200"/>
<sequence length="273" mass="30452">MLLIDGLPADRIPITDRGLQYGDGLFETIAVKDGLPCLWQRHMARLEKGEQALGFTPTDKQLLWQEALQVAAGQTSAVLKIVVTRGSGGRGYRPPSPSHPRRILSIHPWPDYPAEWYEKGIEIRICETRLSNQSRLAGIKHLNRLEQVLARAEWENPDIAEGLMLDQQDRVICGTQSNLFLLKGDQLLTPKLSTAGVAGVVRELVLESAEQFSLKPRLTELSIDDLKQGDVLFMTNAIMGLCPVVRFEQTVFELKKIPAELMMFIGHTYLAAG</sequence>
<dbReference type="Proteomes" id="UP000094849">
    <property type="component" value="Unassembled WGS sequence"/>
</dbReference>
<reference evidence="13 14" key="1">
    <citation type="submission" date="2016-03" db="EMBL/GenBank/DDBJ databases">
        <title>Chemosynthetic sulphur-oxidizing symbionts of marine invertebrate animals are capable of nitrogen fixation.</title>
        <authorList>
            <person name="Petersen J.M."/>
            <person name="Kemper A."/>
            <person name="Gruber-Vodicka H."/>
            <person name="Cardini U."/>
            <person name="Geest Mvander."/>
            <person name="Kleiner M."/>
            <person name="Bulgheresi S."/>
            <person name="Fussmann M."/>
            <person name="Herbold C."/>
            <person name="Seah B.K.B."/>
            <person name="Antony C.Paul."/>
            <person name="Liu D."/>
            <person name="Belitz A."/>
            <person name="Weber M."/>
        </authorList>
    </citation>
    <scope>NUCLEOTIDE SEQUENCE [LARGE SCALE GENOMIC DNA]</scope>
    <source>
        <strain evidence="13">G_D</strain>
    </source>
</reference>
<comment type="pathway">
    <text evidence="7">Cofactor biosynthesis; tetrahydrofolate biosynthesis; 4-aminobenzoate from chorismate: step 2/2.</text>
</comment>
<dbReference type="NCBIfam" id="TIGR03461">
    <property type="entry name" value="pabC_Proteo"/>
    <property type="match status" value="1"/>
</dbReference>
<name>A0A1E2UTY0_9GAMM</name>
<dbReference type="InterPro" id="IPR017824">
    <property type="entry name" value="Aminodeoxychorismate_lyase_IV"/>
</dbReference>
<dbReference type="EMBL" id="LVJZ01000003">
    <property type="protein sequence ID" value="ODB97985.1"/>
    <property type="molecule type" value="Genomic_DNA"/>
</dbReference>
<keyword evidence="14" id="KW-1185">Reference proteome</keyword>
<dbReference type="InterPro" id="IPR036038">
    <property type="entry name" value="Aminotransferase-like"/>
</dbReference>
<organism evidence="13 14">
    <name type="scientific">Candidatus Thiodiazotropha endoloripes</name>
    <dbReference type="NCBI Taxonomy" id="1818881"/>
    <lineage>
        <taxon>Bacteria</taxon>
        <taxon>Pseudomonadati</taxon>
        <taxon>Pseudomonadota</taxon>
        <taxon>Gammaproteobacteria</taxon>
        <taxon>Chromatiales</taxon>
        <taxon>Sedimenticolaceae</taxon>
        <taxon>Candidatus Thiodiazotropha</taxon>
    </lineage>
</organism>
<dbReference type="InterPro" id="IPR043131">
    <property type="entry name" value="BCAT-like_N"/>
</dbReference>
<keyword evidence="4" id="KW-0663">Pyridoxal phosphate</keyword>
<dbReference type="CDD" id="cd01559">
    <property type="entry name" value="ADCL_like"/>
    <property type="match status" value="1"/>
</dbReference>
<evidence type="ECO:0000256" key="11">
    <source>
        <dbReference type="ARBA" id="ARBA00069174"/>
    </source>
</evidence>
<dbReference type="PANTHER" id="PTHR42743:SF2">
    <property type="entry name" value="AMINODEOXYCHORISMATE LYASE"/>
    <property type="match status" value="1"/>
</dbReference>
<dbReference type="NCBIfam" id="NF004761">
    <property type="entry name" value="PRK06092.1"/>
    <property type="match status" value="1"/>
</dbReference>
<evidence type="ECO:0000256" key="4">
    <source>
        <dbReference type="ARBA" id="ARBA00022898"/>
    </source>
</evidence>